<evidence type="ECO:0000313" key="2">
    <source>
        <dbReference type="EMBL" id="KAJ7226027.1"/>
    </source>
</evidence>
<dbReference type="AlphaFoldDB" id="A0AAD6YQI0"/>
<sequence length="443" mass="48914">MGHVSVPQSCHYLQRLRTRTYVLRLYSPANSPVQSPNIPSSSGHESTTVDAKSSQSIPNNGYETNIVLSRNSADNNGVLSAQQFVSDEKRYSCYGLSDAALGLSHTALKELSFSEYSKASIRVLRGSAAIICQNKDRKLAAIEAAQIFFVTACRNKILDRLKHIQTTYGSWIQLRAWEPQASDPRFQSSMPLRHPLFTRLFAKFGLEVVVPGELQINNSNAVIVFRIIIESLKKLQHALKMTNFRGFVGVANALATLLSNIPPALWSLPSLVGHLKKLYFAHTTYAATDEDKEDEDSTSVGNQDLSKASPVCLLLYRSIQAVCAWNTGVRYLIGSTIAQHQIPIHLSMLDLPREPVNAHSAQELLDRWTPRANWDESVLDQLKNEVKALELLQAASKGAVHCEAGLVAALYLYQQKDRTDVTEPAIVTSAFASLHEATEASAL</sequence>
<dbReference type="EMBL" id="JARJCW010000004">
    <property type="protein sequence ID" value="KAJ7226027.1"/>
    <property type="molecule type" value="Genomic_DNA"/>
</dbReference>
<evidence type="ECO:0000256" key="1">
    <source>
        <dbReference type="SAM" id="MobiDB-lite"/>
    </source>
</evidence>
<reference evidence="2" key="1">
    <citation type="submission" date="2023-03" db="EMBL/GenBank/DDBJ databases">
        <title>Massive genome expansion in bonnet fungi (Mycena s.s.) driven by repeated elements and novel gene families across ecological guilds.</title>
        <authorList>
            <consortium name="Lawrence Berkeley National Laboratory"/>
            <person name="Harder C.B."/>
            <person name="Miyauchi S."/>
            <person name="Viragh M."/>
            <person name="Kuo A."/>
            <person name="Thoen E."/>
            <person name="Andreopoulos B."/>
            <person name="Lu D."/>
            <person name="Skrede I."/>
            <person name="Drula E."/>
            <person name="Henrissat B."/>
            <person name="Morin E."/>
            <person name="Kohler A."/>
            <person name="Barry K."/>
            <person name="LaButti K."/>
            <person name="Morin E."/>
            <person name="Salamov A."/>
            <person name="Lipzen A."/>
            <person name="Mereny Z."/>
            <person name="Hegedus B."/>
            <person name="Baldrian P."/>
            <person name="Stursova M."/>
            <person name="Weitz H."/>
            <person name="Taylor A."/>
            <person name="Grigoriev I.V."/>
            <person name="Nagy L.G."/>
            <person name="Martin F."/>
            <person name="Kauserud H."/>
        </authorList>
    </citation>
    <scope>NUCLEOTIDE SEQUENCE</scope>
    <source>
        <strain evidence="2">9144</strain>
    </source>
</reference>
<evidence type="ECO:0000313" key="3">
    <source>
        <dbReference type="Proteomes" id="UP001219525"/>
    </source>
</evidence>
<feature type="region of interest" description="Disordered" evidence="1">
    <location>
        <begin position="31"/>
        <end position="58"/>
    </location>
</feature>
<gene>
    <name evidence="2" type="ORF">GGX14DRAFT_642529</name>
</gene>
<name>A0AAD6YQI0_9AGAR</name>
<comment type="caution">
    <text evidence="2">The sequence shown here is derived from an EMBL/GenBank/DDBJ whole genome shotgun (WGS) entry which is preliminary data.</text>
</comment>
<organism evidence="2 3">
    <name type="scientific">Mycena pura</name>
    <dbReference type="NCBI Taxonomy" id="153505"/>
    <lineage>
        <taxon>Eukaryota</taxon>
        <taxon>Fungi</taxon>
        <taxon>Dikarya</taxon>
        <taxon>Basidiomycota</taxon>
        <taxon>Agaricomycotina</taxon>
        <taxon>Agaricomycetes</taxon>
        <taxon>Agaricomycetidae</taxon>
        <taxon>Agaricales</taxon>
        <taxon>Marasmiineae</taxon>
        <taxon>Mycenaceae</taxon>
        <taxon>Mycena</taxon>
    </lineage>
</organism>
<keyword evidence="3" id="KW-1185">Reference proteome</keyword>
<proteinExistence type="predicted"/>
<protein>
    <submittedName>
        <fullName evidence="2">Uncharacterized protein</fullName>
    </submittedName>
</protein>
<dbReference type="Proteomes" id="UP001219525">
    <property type="component" value="Unassembled WGS sequence"/>
</dbReference>
<accession>A0AAD6YQI0</accession>